<evidence type="ECO:0000256" key="1">
    <source>
        <dbReference type="SAM" id="MobiDB-lite"/>
    </source>
</evidence>
<reference evidence="3" key="2">
    <citation type="submission" date="2015-01" db="EMBL/GenBank/DDBJ databases">
        <title>Evolutionary Origins and Diversification of the Mycorrhizal Mutualists.</title>
        <authorList>
            <consortium name="DOE Joint Genome Institute"/>
            <consortium name="Mycorrhizal Genomics Consortium"/>
            <person name="Kohler A."/>
            <person name="Kuo A."/>
            <person name="Nagy L.G."/>
            <person name="Floudas D."/>
            <person name="Copeland A."/>
            <person name="Barry K.W."/>
            <person name="Cichocki N."/>
            <person name="Veneault-Fourrey C."/>
            <person name="LaButti K."/>
            <person name="Lindquist E.A."/>
            <person name="Lipzen A."/>
            <person name="Lundell T."/>
            <person name="Morin E."/>
            <person name="Murat C."/>
            <person name="Riley R."/>
            <person name="Ohm R."/>
            <person name="Sun H."/>
            <person name="Tunlid A."/>
            <person name="Henrissat B."/>
            <person name="Grigoriev I.V."/>
            <person name="Hibbett D.S."/>
            <person name="Martin F."/>
        </authorList>
    </citation>
    <scope>NUCLEOTIDE SEQUENCE [LARGE SCALE GENOMIC DNA]</scope>
    <source>
        <strain evidence="3">ATCC 200175</strain>
    </source>
</reference>
<feature type="compositionally biased region" description="Basic and acidic residues" evidence="1">
    <location>
        <begin position="1"/>
        <end position="23"/>
    </location>
</feature>
<accession>A0A0C9TDQ7</accession>
<dbReference type="Proteomes" id="UP000053647">
    <property type="component" value="Unassembled WGS sequence"/>
</dbReference>
<reference evidence="2 3" key="1">
    <citation type="submission" date="2014-06" db="EMBL/GenBank/DDBJ databases">
        <authorList>
            <consortium name="DOE Joint Genome Institute"/>
            <person name="Kuo A."/>
            <person name="Kohler A."/>
            <person name="Nagy L.G."/>
            <person name="Floudas D."/>
            <person name="Copeland A."/>
            <person name="Barry K.W."/>
            <person name="Cichocki N."/>
            <person name="Veneault-Fourrey C."/>
            <person name="LaButti K."/>
            <person name="Lindquist E.A."/>
            <person name="Lipzen A."/>
            <person name="Lundell T."/>
            <person name="Morin E."/>
            <person name="Murat C."/>
            <person name="Sun H."/>
            <person name="Tunlid A."/>
            <person name="Henrissat B."/>
            <person name="Grigoriev I.V."/>
            <person name="Hibbett D.S."/>
            <person name="Martin F."/>
            <person name="Nordberg H.P."/>
            <person name="Cantor M.N."/>
            <person name="Hua S.X."/>
        </authorList>
    </citation>
    <scope>NUCLEOTIDE SEQUENCE [LARGE SCALE GENOMIC DNA]</scope>
    <source>
        <strain evidence="2 3">ATCC 200175</strain>
    </source>
</reference>
<dbReference type="AlphaFoldDB" id="A0A0C9TDQ7"/>
<name>A0A0C9TDQ7_PAXIN</name>
<proteinExistence type="predicted"/>
<protein>
    <submittedName>
        <fullName evidence="2">Uncharacterized protein</fullName>
    </submittedName>
</protein>
<evidence type="ECO:0000313" key="2">
    <source>
        <dbReference type="EMBL" id="KIJ06352.1"/>
    </source>
</evidence>
<sequence length="116" mass="13349">MRSERPFGRHICEMKATESDPEPRPNPATHSKAVVSSPPLNNRILGNRGKKADFWYIAQSDYDLALLEPIEGDYNTQTLARSRYRMHDNDILCVVSFVAFELVESKISKVRWHAFI</sequence>
<feature type="region of interest" description="Disordered" evidence="1">
    <location>
        <begin position="1"/>
        <end position="39"/>
    </location>
</feature>
<keyword evidence="3" id="KW-1185">Reference proteome</keyword>
<organism evidence="2 3">
    <name type="scientific">Paxillus involutus ATCC 200175</name>
    <dbReference type="NCBI Taxonomy" id="664439"/>
    <lineage>
        <taxon>Eukaryota</taxon>
        <taxon>Fungi</taxon>
        <taxon>Dikarya</taxon>
        <taxon>Basidiomycota</taxon>
        <taxon>Agaricomycotina</taxon>
        <taxon>Agaricomycetes</taxon>
        <taxon>Agaricomycetidae</taxon>
        <taxon>Boletales</taxon>
        <taxon>Paxilineae</taxon>
        <taxon>Paxillaceae</taxon>
        <taxon>Paxillus</taxon>
    </lineage>
</organism>
<gene>
    <name evidence="2" type="ORF">PAXINDRAFT_103405</name>
</gene>
<evidence type="ECO:0000313" key="3">
    <source>
        <dbReference type="Proteomes" id="UP000053647"/>
    </source>
</evidence>
<dbReference type="EMBL" id="KN820368">
    <property type="protein sequence ID" value="KIJ06352.1"/>
    <property type="molecule type" value="Genomic_DNA"/>
</dbReference>
<dbReference type="HOGENOM" id="CLU_2097579_0_0_1"/>
<dbReference type="OrthoDB" id="2693562at2759"/>